<keyword evidence="2" id="KW-1185">Reference proteome</keyword>
<accession>A0ABD2BZ74</accession>
<evidence type="ECO:0000313" key="2">
    <source>
        <dbReference type="Proteomes" id="UP001607303"/>
    </source>
</evidence>
<name>A0ABD2BZ74_VESMC</name>
<dbReference type="AlphaFoldDB" id="A0ABD2BZ74"/>
<gene>
    <name evidence="1" type="ORF">V1477_011447</name>
</gene>
<evidence type="ECO:0008006" key="3">
    <source>
        <dbReference type="Google" id="ProtNLM"/>
    </source>
</evidence>
<dbReference type="Proteomes" id="UP001607303">
    <property type="component" value="Unassembled WGS sequence"/>
</dbReference>
<dbReference type="EMBL" id="JAYRBN010000063">
    <property type="protein sequence ID" value="KAL2738088.1"/>
    <property type="molecule type" value="Genomic_DNA"/>
</dbReference>
<sequence>MCYGIILNRNNLLINLKLGCYDMITSSSDNHSIKATENLNRYINRRKVKLNKVQFDAMSLKYLSNELIFA</sequence>
<comment type="caution">
    <text evidence="1">The sequence shown here is derived from an EMBL/GenBank/DDBJ whole genome shotgun (WGS) entry which is preliminary data.</text>
</comment>
<evidence type="ECO:0000313" key="1">
    <source>
        <dbReference type="EMBL" id="KAL2738088.1"/>
    </source>
</evidence>
<proteinExistence type="predicted"/>
<reference evidence="1 2" key="1">
    <citation type="journal article" date="2024" name="Ann. Entomol. Soc. Am.">
        <title>Genomic analyses of the southern and eastern yellowjacket wasps (Hymenoptera: Vespidae) reveal evolutionary signatures of social life.</title>
        <authorList>
            <person name="Catto M.A."/>
            <person name="Caine P.B."/>
            <person name="Orr S.E."/>
            <person name="Hunt B.G."/>
            <person name="Goodisman M.A.D."/>
        </authorList>
    </citation>
    <scope>NUCLEOTIDE SEQUENCE [LARGE SCALE GENOMIC DNA]</scope>
    <source>
        <strain evidence="1">232</strain>
        <tissue evidence="1">Head and thorax</tissue>
    </source>
</reference>
<protein>
    <recommendedName>
        <fullName evidence="3">Transposase</fullName>
    </recommendedName>
</protein>
<organism evidence="1 2">
    <name type="scientific">Vespula maculifrons</name>
    <name type="common">Eastern yellow jacket</name>
    <name type="synonym">Wasp</name>
    <dbReference type="NCBI Taxonomy" id="7453"/>
    <lineage>
        <taxon>Eukaryota</taxon>
        <taxon>Metazoa</taxon>
        <taxon>Ecdysozoa</taxon>
        <taxon>Arthropoda</taxon>
        <taxon>Hexapoda</taxon>
        <taxon>Insecta</taxon>
        <taxon>Pterygota</taxon>
        <taxon>Neoptera</taxon>
        <taxon>Endopterygota</taxon>
        <taxon>Hymenoptera</taxon>
        <taxon>Apocrita</taxon>
        <taxon>Aculeata</taxon>
        <taxon>Vespoidea</taxon>
        <taxon>Vespidae</taxon>
        <taxon>Vespinae</taxon>
        <taxon>Vespula</taxon>
    </lineage>
</organism>